<keyword evidence="8" id="KW-0472">Membrane</keyword>
<dbReference type="Gene3D" id="1.10.287.810">
    <property type="entry name" value="Mitochondrial import inner membrane translocase subunit tim13 like domains"/>
    <property type="match status" value="1"/>
</dbReference>
<comment type="similarity">
    <text evidence="8">Belongs to the small Tim family.</text>
</comment>
<dbReference type="Pfam" id="PF02953">
    <property type="entry name" value="zf-Tim10_DDP"/>
    <property type="match status" value="1"/>
</dbReference>
<dbReference type="GO" id="GO:0005743">
    <property type="term" value="C:mitochondrial inner membrane"/>
    <property type="evidence" value="ECO:0007669"/>
    <property type="project" value="UniProtKB-SubCell"/>
</dbReference>
<dbReference type="EMBL" id="GGMR01007441">
    <property type="protein sequence ID" value="MBY20060.1"/>
    <property type="molecule type" value="Transcribed_RNA"/>
</dbReference>
<evidence type="ECO:0000256" key="4">
    <source>
        <dbReference type="ARBA" id="ARBA00022927"/>
    </source>
</evidence>
<dbReference type="InterPro" id="IPR050673">
    <property type="entry name" value="Mito_inner_translocase_sub"/>
</dbReference>
<comment type="domain">
    <text evidence="8">The twin CX3C motif contains 4 conserved Cys residues that form 2 disulfide bonds in the mitochondrial intermembrane space.</text>
</comment>
<comment type="function">
    <text evidence="8">Mitochondrial intermembrane chaperone that participates in the import and insertion of some multi-pass transmembrane proteins into the mitochondrial inner membrane. Also required for the transfer of beta-barrel precursors from the TOM complex to the sorting and assembly machinery (SAM complex) of the outer membrane. Acts as a chaperone-like protein that protects the hydrophobic precursors from aggregation and guide them through the mitochondrial intermembrane space.</text>
</comment>
<keyword evidence="8" id="KW-0999">Mitochondrion inner membrane</keyword>
<dbReference type="GO" id="GO:0015031">
    <property type="term" value="P:protein transport"/>
    <property type="evidence" value="ECO:0007669"/>
    <property type="project" value="UniProtKB-KW"/>
</dbReference>
<evidence type="ECO:0000256" key="2">
    <source>
        <dbReference type="ARBA" id="ARBA00022723"/>
    </source>
</evidence>
<keyword evidence="6 8" id="KW-0496">Mitochondrion</keyword>
<evidence type="ECO:0000256" key="6">
    <source>
        <dbReference type="ARBA" id="ARBA00023128"/>
    </source>
</evidence>
<organism evidence="10">
    <name type="scientific">Schizaphis graminum</name>
    <name type="common">Green bug aphid</name>
    <dbReference type="NCBI Taxonomy" id="13262"/>
    <lineage>
        <taxon>Eukaryota</taxon>
        <taxon>Metazoa</taxon>
        <taxon>Ecdysozoa</taxon>
        <taxon>Arthropoda</taxon>
        <taxon>Hexapoda</taxon>
        <taxon>Insecta</taxon>
        <taxon>Pterygota</taxon>
        <taxon>Neoptera</taxon>
        <taxon>Paraneoptera</taxon>
        <taxon>Hemiptera</taxon>
        <taxon>Sternorrhyncha</taxon>
        <taxon>Aphidomorpha</taxon>
        <taxon>Aphidoidea</taxon>
        <taxon>Aphididae</taxon>
        <taxon>Aphidini</taxon>
        <taxon>Schizaphis</taxon>
    </lineage>
</organism>
<keyword evidence="4 8" id="KW-0653">Protein transport</keyword>
<gene>
    <name evidence="10" type="primary">Timm9</name>
    <name evidence="10" type="ORF">g.60411</name>
</gene>
<evidence type="ECO:0000256" key="7">
    <source>
        <dbReference type="ARBA" id="ARBA00023157"/>
    </source>
</evidence>
<evidence type="ECO:0000256" key="5">
    <source>
        <dbReference type="ARBA" id="ARBA00023010"/>
    </source>
</evidence>
<name>A0A2S2NS89_SCHGA</name>
<evidence type="ECO:0000256" key="3">
    <source>
        <dbReference type="ARBA" id="ARBA00022833"/>
    </source>
</evidence>
<keyword evidence="1 8" id="KW-0813">Transport</keyword>
<protein>
    <recommendedName>
        <fullName evidence="8">Mitochondrial import inner membrane translocase subunit</fullName>
    </recommendedName>
</protein>
<evidence type="ECO:0000259" key="9">
    <source>
        <dbReference type="Pfam" id="PF02953"/>
    </source>
</evidence>
<comment type="subunit">
    <text evidence="8">Heterohexamer.</text>
</comment>
<keyword evidence="3" id="KW-0862">Zinc</keyword>
<evidence type="ECO:0000256" key="8">
    <source>
        <dbReference type="RuleBase" id="RU367043"/>
    </source>
</evidence>
<dbReference type="GO" id="GO:0046872">
    <property type="term" value="F:metal ion binding"/>
    <property type="evidence" value="ECO:0007669"/>
    <property type="project" value="UniProtKB-KW"/>
</dbReference>
<dbReference type="AlphaFoldDB" id="A0A2S2NS89"/>
<sequence length="102" mass="12024">MRIGIYVVHYTLIIQFFPTNYFNIIIFQVKEIFKSYNKLTELCFMDCATDFTVGDLKSDEVRCAENCTSKFLKASERMTQRFQEYQLIMNEHVITAQQNANA</sequence>
<keyword evidence="8" id="KW-0143">Chaperone</keyword>
<keyword evidence="2" id="KW-0479">Metal-binding</keyword>
<comment type="subcellular location">
    <subcellularLocation>
        <location evidence="8">Mitochondrion inner membrane</location>
        <topology evidence="8">Peripheral membrane protein</topology>
        <orientation evidence="8">Intermembrane side</orientation>
    </subcellularLocation>
</comment>
<dbReference type="InterPro" id="IPR035427">
    <property type="entry name" value="Tim10-like_dom_sf"/>
</dbReference>
<evidence type="ECO:0000256" key="1">
    <source>
        <dbReference type="ARBA" id="ARBA00022448"/>
    </source>
</evidence>
<reference evidence="10" key="1">
    <citation type="submission" date="2018-04" db="EMBL/GenBank/DDBJ databases">
        <title>Transcriptome of Schizaphis graminum biotype I.</title>
        <authorList>
            <person name="Scully E.D."/>
            <person name="Geib S.M."/>
            <person name="Palmer N.A."/>
            <person name="Koch K."/>
            <person name="Bradshaw J."/>
            <person name="Heng-Moss T."/>
            <person name="Sarath G."/>
        </authorList>
    </citation>
    <scope>NUCLEOTIDE SEQUENCE</scope>
</reference>
<feature type="domain" description="Tim10-like" evidence="9">
    <location>
        <begin position="28"/>
        <end position="84"/>
    </location>
</feature>
<proteinExistence type="inferred from homology"/>
<dbReference type="InterPro" id="IPR004217">
    <property type="entry name" value="Tim10-like"/>
</dbReference>
<accession>A0A2S2NS89</accession>
<keyword evidence="7 8" id="KW-1015">Disulfide bond</keyword>
<dbReference type="PANTHER" id="PTHR13172">
    <property type="entry name" value="MITOCHONDRIAL IMPORT INNER MEMBRANE TRANSLOCASE SUBUNIT TIM9B"/>
    <property type="match status" value="1"/>
</dbReference>
<keyword evidence="5 8" id="KW-0811">Translocation</keyword>
<evidence type="ECO:0000313" key="10">
    <source>
        <dbReference type="EMBL" id="MBY20060.1"/>
    </source>
</evidence>
<dbReference type="SUPFAM" id="SSF144122">
    <property type="entry name" value="Tim10-like"/>
    <property type="match status" value="1"/>
</dbReference>